<dbReference type="OrthoDB" id="95664at2"/>
<sequence length="352" mass="39326">MKVKKKVIGNLEKCYSIAPLSYQGKDYMLVAAEKVNQCRLYGLDGKLADVIWEGPGGTMSMVQIPNTDGIFLATQRFYSPNDSKDAKIVMVSPGESGWSVRTAAILPFVHRFDIITRDGISYVIACTLKSGHEYKEDWRSPGKVYVCRLPENMDAIDENHSLKFTVLKEGMFKNHGYCKAVMEGIECAFTASNEGVFQFIPPAAGEDAWKIRQLTDQPSSDMAFADMDGDGEPEMLTISPFHGDTVRILKKQNGQYRTVYTYEKPAEFAHGIWGGDILGKQGVLVGHRKGERNLMFFTCGEEGYEAEIIDRNVGPANVLSYQTEEKSYILSANREIDEIALYEVEEGETTVI</sequence>
<evidence type="ECO:0000313" key="1">
    <source>
        <dbReference type="EMBL" id="QCP36242.1"/>
    </source>
</evidence>
<keyword evidence="2" id="KW-1185">Reference proteome</keyword>
<evidence type="ECO:0000313" key="2">
    <source>
        <dbReference type="Proteomes" id="UP000298653"/>
    </source>
</evidence>
<organism evidence="1 2">
    <name type="scientific">Anaerostipes rhamnosivorans</name>
    <dbReference type="NCBI Taxonomy" id="1229621"/>
    <lineage>
        <taxon>Bacteria</taxon>
        <taxon>Bacillati</taxon>
        <taxon>Bacillota</taxon>
        <taxon>Clostridia</taxon>
        <taxon>Lachnospirales</taxon>
        <taxon>Lachnospiraceae</taxon>
        <taxon>Anaerostipes</taxon>
    </lineage>
</organism>
<proteinExistence type="predicted"/>
<name>A0A4P8IEG2_9FIRM</name>
<protein>
    <submittedName>
        <fullName evidence="1">Uncharacterized protein</fullName>
    </submittedName>
</protein>
<reference evidence="1 2" key="1">
    <citation type="submission" date="2019-05" db="EMBL/GenBank/DDBJ databases">
        <title>Complete genome sequencing of Anaerostipes rhamnosivorans.</title>
        <authorList>
            <person name="Bui T.P.N."/>
            <person name="de Vos W.M."/>
        </authorList>
    </citation>
    <scope>NUCLEOTIDE SEQUENCE [LARGE SCALE GENOMIC DNA]</scope>
    <source>
        <strain evidence="1 2">1y2</strain>
    </source>
</reference>
<dbReference type="RefSeq" id="WP_137329501.1">
    <property type="nucleotide sequence ID" value="NZ_CP040058.1"/>
</dbReference>
<gene>
    <name evidence="1" type="ORF">AR1Y2_2788</name>
</gene>
<dbReference type="InterPro" id="IPR028994">
    <property type="entry name" value="Integrin_alpha_N"/>
</dbReference>
<accession>A0A4P8IEG2</accession>
<dbReference type="KEGG" id="arf:AR1Y2_2788"/>
<dbReference type="EMBL" id="CP040058">
    <property type="protein sequence ID" value="QCP36242.1"/>
    <property type="molecule type" value="Genomic_DNA"/>
</dbReference>
<dbReference type="SUPFAM" id="SSF69318">
    <property type="entry name" value="Integrin alpha N-terminal domain"/>
    <property type="match status" value="1"/>
</dbReference>
<dbReference type="Proteomes" id="UP000298653">
    <property type="component" value="Chromosome"/>
</dbReference>
<dbReference type="AlphaFoldDB" id="A0A4P8IEG2"/>